<evidence type="ECO:0000313" key="3">
    <source>
        <dbReference type="Proteomes" id="UP000015100"/>
    </source>
</evidence>
<sequence>MLFTRVFAAFLLATTASASPLALDRRDCPASTLTTTTVVIPTPTTSTALTIGTIWQTTTTLGRITATRTTKYTFSYSTTKTIYSPAVTTVPVTTISSTVTAPPSTSVWITLTLTTTLPGAPPTDPCFVTTCFKTVLPTATITITYDILYAYGYTIVTDHVSTVTKYYTKTSTQTTTVPKSTKVLSTVYTTRTYIPLTVIAETVWKTAYSTPIPTFCG</sequence>
<organism evidence="2 3">
    <name type="scientific">Dactylellina haptotyla (strain CBS 200.50)</name>
    <name type="common">Nematode-trapping fungus</name>
    <name type="synonym">Monacrosporium haptotylum</name>
    <dbReference type="NCBI Taxonomy" id="1284197"/>
    <lineage>
        <taxon>Eukaryota</taxon>
        <taxon>Fungi</taxon>
        <taxon>Dikarya</taxon>
        <taxon>Ascomycota</taxon>
        <taxon>Pezizomycotina</taxon>
        <taxon>Orbiliomycetes</taxon>
        <taxon>Orbiliales</taxon>
        <taxon>Orbiliaceae</taxon>
        <taxon>Dactylellina</taxon>
    </lineage>
</organism>
<dbReference type="AlphaFoldDB" id="S7ZY89"/>
<feature type="chain" id="PRO_5004560125" evidence="1">
    <location>
        <begin position="19"/>
        <end position="217"/>
    </location>
</feature>
<dbReference type="Proteomes" id="UP000015100">
    <property type="component" value="Unassembled WGS sequence"/>
</dbReference>
<dbReference type="EMBL" id="AQGS01001161">
    <property type="protein sequence ID" value="EPS35389.1"/>
    <property type="molecule type" value="Genomic_DNA"/>
</dbReference>
<accession>S7ZY89</accession>
<reference evidence="3" key="2">
    <citation type="submission" date="2013-04" db="EMBL/GenBank/DDBJ databases">
        <title>Genomic mechanisms accounting for the adaptation to parasitism in nematode-trapping fungi.</title>
        <authorList>
            <person name="Ahren D.G."/>
        </authorList>
    </citation>
    <scope>NUCLEOTIDE SEQUENCE [LARGE SCALE GENOMIC DNA]</scope>
    <source>
        <strain evidence="3">CBS 200.50</strain>
    </source>
</reference>
<reference evidence="2 3" key="1">
    <citation type="journal article" date="2013" name="PLoS Genet.">
        <title>Genomic mechanisms accounting for the adaptation to parasitism in nematode-trapping fungi.</title>
        <authorList>
            <person name="Meerupati T."/>
            <person name="Andersson K.M."/>
            <person name="Friman E."/>
            <person name="Kumar D."/>
            <person name="Tunlid A."/>
            <person name="Ahren D."/>
        </authorList>
    </citation>
    <scope>NUCLEOTIDE SEQUENCE [LARGE SCALE GENOMIC DNA]</scope>
    <source>
        <strain evidence="2 3">CBS 200.50</strain>
    </source>
</reference>
<keyword evidence="1" id="KW-0732">Signal</keyword>
<evidence type="ECO:0000256" key="1">
    <source>
        <dbReference type="SAM" id="SignalP"/>
    </source>
</evidence>
<dbReference type="HOGENOM" id="CLU_1272260_0_0_1"/>
<comment type="caution">
    <text evidence="2">The sequence shown here is derived from an EMBL/GenBank/DDBJ whole genome shotgun (WGS) entry which is preliminary data.</text>
</comment>
<name>S7ZY89_DACHA</name>
<feature type="signal peptide" evidence="1">
    <location>
        <begin position="1"/>
        <end position="18"/>
    </location>
</feature>
<keyword evidence="3" id="KW-1185">Reference proteome</keyword>
<gene>
    <name evidence="2" type="ORF">H072_11210</name>
</gene>
<evidence type="ECO:0000313" key="2">
    <source>
        <dbReference type="EMBL" id="EPS35389.1"/>
    </source>
</evidence>
<protein>
    <submittedName>
        <fullName evidence="2">Uncharacterized protein</fullName>
    </submittedName>
</protein>
<proteinExistence type="predicted"/>
<dbReference type="eggNOG" id="ENOG502T1XF">
    <property type="taxonomic scope" value="Eukaryota"/>
</dbReference>